<dbReference type="Proteomes" id="UP001489004">
    <property type="component" value="Unassembled WGS sequence"/>
</dbReference>
<protein>
    <recommendedName>
        <fullName evidence="3">Ubiquitin-like domain-containing protein</fullName>
    </recommendedName>
</protein>
<sequence length="198" mass="21162">MVELKVHIGDKVIKVPVQDFQGRPDGWQLLQQHVAKQAVPAGPDAKQVRLCTFAGTTLTDLQSLQQLGLVPKEKELLCGIVIPGCNLDKWIDVDQYMSGVDALSEMVDDAIQACLTSKAPEVELILDAIQEKVVVSDNGSGIGVDEGAVIAELSKSGEAQMLTALRADSEATRNAENRCVRCLQDDGAVAAHGFGLEV</sequence>
<name>A0AAW1R7N6_9CHLO</name>
<accession>A0AAW1R7N6</accession>
<organism evidence="1 2">
    <name type="scientific">[Myrmecia] bisecta</name>
    <dbReference type="NCBI Taxonomy" id="41462"/>
    <lineage>
        <taxon>Eukaryota</taxon>
        <taxon>Viridiplantae</taxon>
        <taxon>Chlorophyta</taxon>
        <taxon>core chlorophytes</taxon>
        <taxon>Trebouxiophyceae</taxon>
        <taxon>Trebouxiales</taxon>
        <taxon>Trebouxiaceae</taxon>
        <taxon>Myrmecia</taxon>
    </lineage>
</organism>
<proteinExistence type="predicted"/>
<evidence type="ECO:0000313" key="2">
    <source>
        <dbReference type="Proteomes" id="UP001489004"/>
    </source>
</evidence>
<dbReference type="AlphaFoldDB" id="A0AAW1R7N6"/>
<reference evidence="1 2" key="1">
    <citation type="journal article" date="2024" name="Nat. Commun.">
        <title>Phylogenomics reveals the evolutionary origins of lichenization in chlorophyte algae.</title>
        <authorList>
            <person name="Puginier C."/>
            <person name="Libourel C."/>
            <person name="Otte J."/>
            <person name="Skaloud P."/>
            <person name="Haon M."/>
            <person name="Grisel S."/>
            <person name="Petersen M."/>
            <person name="Berrin J.G."/>
            <person name="Delaux P.M."/>
            <person name="Dal Grande F."/>
            <person name="Keller J."/>
        </authorList>
    </citation>
    <scope>NUCLEOTIDE SEQUENCE [LARGE SCALE GENOMIC DNA]</scope>
    <source>
        <strain evidence="1 2">SAG 2043</strain>
    </source>
</reference>
<keyword evidence="2" id="KW-1185">Reference proteome</keyword>
<dbReference type="SUPFAM" id="SSF55874">
    <property type="entry name" value="ATPase domain of HSP90 chaperone/DNA topoisomerase II/histidine kinase"/>
    <property type="match status" value="1"/>
</dbReference>
<dbReference type="InterPro" id="IPR036890">
    <property type="entry name" value="HATPase_C_sf"/>
</dbReference>
<evidence type="ECO:0000313" key="1">
    <source>
        <dbReference type="EMBL" id="KAK9829568.1"/>
    </source>
</evidence>
<comment type="caution">
    <text evidence="1">The sequence shown here is derived from an EMBL/GenBank/DDBJ whole genome shotgun (WGS) entry which is preliminary data.</text>
</comment>
<dbReference type="EMBL" id="JALJOR010000001">
    <property type="protein sequence ID" value="KAK9829568.1"/>
    <property type="molecule type" value="Genomic_DNA"/>
</dbReference>
<evidence type="ECO:0008006" key="3">
    <source>
        <dbReference type="Google" id="ProtNLM"/>
    </source>
</evidence>
<gene>
    <name evidence="1" type="ORF">WJX72_006539</name>
</gene>